<keyword evidence="16 18" id="KW-0469">Meiosis</keyword>
<dbReference type="InterPro" id="IPR041796">
    <property type="entry name" value="Mre11_N"/>
</dbReference>
<evidence type="ECO:0000256" key="18">
    <source>
        <dbReference type="RuleBase" id="RU003447"/>
    </source>
</evidence>
<sequence length="549" mass="62464">MERDAVRGKDSFVTFDEVLQLARTHNVDFVLLGGDLFHENKPSRKALNSCIAMLRKHCMGDRPVNFQVLSDQAVNFSHSKFPWVNYQDTNLNIALPVFSIHGNHDDPTGMDCVLWTSLASTGLLNHFGRATSLEDLSLSPLLLKKGTTCIALYGLGAIRDERLYRMFLNKQVTMLRPSKDSDAWFSIFVVHQNRAKHGATNYLPEQFLSEFLDLVVWGHEHESRIEPDRNEQHLFYVTQPGSTIATSLSPGEAGKKCVGLLQVQGKRMKIERLNLETVRPFHLEDVVLAETRINSDDPDATHRVEKYCIEKVETLLEDLKLQHSGNILQPTLPLIRLRVDYSGGFEPFNSLRFSQRFVERVANPKDVIHFFRNRELKPGKESMDFGADIHQVSHGDTAQRVEDLVKSYFETVEQNAQLSVLSERVMAVAVAEFVDKDEREAISELVQSQLKAVETYLLGFLLKNSSKMSRNVMSVDEVLSSEEEGIDDDDDDDDYDNYSYKSAFVLENDFSNRENEIDSPDDNAGGVPRVVGWWHGRKCLYLLTSRVFV</sequence>
<reference evidence="20" key="2">
    <citation type="submission" date="2025-09" db="UniProtKB">
        <authorList>
            <consortium name="Ensembl"/>
        </authorList>
    </citation>
    <scope>IDENTIFICATION</scope>
</reference>
<dbReference type="GeneTree" id="ENSGT00390000017288"/>
<feature type="active site" description="Proton donor" evidence="17">
    <location>
        <position position="104"/>
    </location>
</feature>
<evidence type="ECO:0000256" key="17">
    <source>
        <dbReference type="PIRSR" id="PIRSR000882-1"/>
    </source>
</evidence>
<dbReference type="GO" id="GO:0006303">
    <property type="term" value="P:double-strand break repair via nonhomologous end joining"/>
    <property type="evidence" value="ECO:0007669"/>
    <property type="project" value="TreeGrafter"/>
</dbReference>
<dbReference type="InterPro" id="IPR029052">
    <property type="entry name" value="Metallo-depent_PP-like"/>
</dbReference>
<evidence type="ECO:0000256" key="14">
    <source>
        <dbReference type="ARBA" id="ARBA00023211"/>
    </source>
</evidence>
<evidence type="ECO:0000256" key="1">
    <source>
        <dbReference type="ARBA" id="ARBA00001936"/>
    </source>
</evidence>
<dbReference type="Pfam" id="PF04152">
    <property type="entry name" value="Mre11_DNA_bind"/>
    <property type="match status" value="1"/>
</dbReference>
<keyword evidence="21" id="KW-1185">Reference proteome</keyword>
<keyword evidence="10 18" id="KW-0227">DNA damage</keyword>
<accession>A0A8C4NED6</accession>
<reference evidence="20" key="1">
    <citation type="submission" date="2025-08" db="UniProtKB">
        <authorList>
            <consortium name="Ensembl"/>
        </authorList>
    </citation>
    <scope>IDENTIFICATION</scope>
</reference>
<evidence type="ECO:0000256" key="11">
    <source>
        <dbReference type="ARBA" id="ARBA00022801"/>
    </source>
</evidence>
<evidence type="ECO:0000256" key="5">
    <source>
        <dbReference type="ARBA" id="ARBA00017089"/>
    </source>
</evidence>
<comment type="subcellular location">
    <subcellularLocation>
        <location evidence="3">Chromosome</location>
    </subcellularLocation>
    <subcellularLocation>
        <location evidence="2">Nucleus</location>
    </subcellularLocation>
</comment>
<dbReference type="GO" id="GO:0000014">
    <property type="term" value="F:single-stranded DNA endodeoxyribonuclease activity"/>
    <property type="evidence" value="ECO:0007669"/>
    <property type="project" value="TreeGrafter"/>
</dbReference>
<evidence type="ECO:0000259" key="19">
    <source>
        <dbReference type="SMART" id="SM01347"/>
    </source>
</evidence>
<evidence type="ECO:0000256" key="12">
    <source>
        <dbReference type="ARBA" id="ARBA00022839"/>
    </source>
</evidence>
<dbReference type="InterPro" id="IPR007281">
    <property type="entry name" value="Mre11_DNA-bd"/>
</dbReference>
<dbReference type="PANTHER" id="PTHR10139">
    <property type="entry name" value="DOUBLE-STRAND BREAK REPAIR PROTEIN MRE11"/>
    <property type="match status" value="1"/>
</dbReference>
<dbReference type="Gene3D" id="3.30.110.110">
    <property type="entry name" value="Mre11, capping domain"/>
    <property type="match status" value="1"/>
</dbReference>
<evidence type="ECO:0000256" key="7">
    <source>
        <dbReference type="ARBA" id="ARBA00022722"/>
    </source>
</evidence>
<keyword evidence="15 18" id="KW-0539">Nucleus</keyword>
<dbReference type="NCBIfam" id="TIGR00583">
    <property type="entry name" value="mre11"/>
    <property type="match status" value="1"/>
</dbReference>
<keyword evidence="8" id="KW-0479">Metal-binding</keyword>
<dbReference type="GO" id="GO:0008296">
    <property type="term" value="F:3'-5'-DNA exonuclease activity"/>
    <property type="evidence" value="ECO:0007669"/>
    <property type="project" value="InterPro"/>
</dbReference>
<dbReference type="CDD" id="cd00840">
    <property type="entry name" value="MPP_Mre11_N"/>
    <property type="match status" value="1"/>
</dbReference>
<evidence type="ECO:0000256" key="3">
    <source>
        <dbReference type="ARBA" id="ARBA00004286"/>
    </source>
</evidence>
<dbReference type="GO" id="GO:0000724">
    <property type="term" value="P:double-strand break repair via homologous recombination"/>
    <property type="evidence" value="ECO:0007669"/>
    <property type="project" value="TreeGrafter"/>
</dbReference>
<keyword evidence="9 18" id="KW-0255">Endonuclease</keyword>
<dbReference type="InterPro" id="IPR004843">
    <property type="entry name" value="Calcineurin-like_PHP"/>
</dbReference>
<dbReference type="Ensembl" id="ENSEBUT00000005212.1">
    <property type="protein sequence ID" value="ENSEBUP00000004774.1"/>
    <property type="gene ID" value="ENSEBUG00000003253.1"/>
</dbReference>
<evidence type="ECO:0000256" key="13">
    <source>
        <dbReference type="ARBA" id="ARBA00023204"/>
    </source>
</evidence>
<evidence type="ECO:0000256" key="2">
    <source>
        <dbReference type="ARBA" id="ARBA00004123"/>
    </source>
</evidence>
<keyword evidence="11 18" id="KW-0378">Hydrolase</keyword>
<dbReference type="AlphaFoldDB" id="A0A8C4NED6"/>
<dbReference type="SUPFAM" id="SSF56300">
    <property type="entry name" value="Metallo-dependent phosphatases"/>
    <property type="match status" value="1"/>
</dbReference>
<evidence type="ECO:0000313" key="21">
    <source>
        <dbReference type="Proteomes" id="UP000694388"/>
    </source>
</evidence>
<name>A0A8C4NED6_EPTBU</name>
<dbReference type="GO" id="GO:0042138">
    <property type="term" value="P:meiotic DNA double-strand break formation"/>
    <property type="evidence" value="ECO:0007669"/>
    <property type="project" value="TreeGrafter"/>
</dbReference>
<dbReference type="GO" id="GO:0030870">
    <property type="term" value="C:Mre11 complex"/>
    <property type="evidence" value="ECO:0007669"/>
    <property type="project" value="InterPro"/>
</dbReference>
<dbReference type="GO" id="GO:0000723">
    <property type="term" value="P:telomere maintenance"/>
    <property type="evidence" value="ECO:0007669"/>
    <property type="project" value="TreeGrafter"/>
</dbReference>
<dbReference type="GO" id="GO:0097552">
    <property type="term" value="P:mitochondrial double-strand break repair via homologous recombination"/>
    <property type="evidence" value="ECO:0007669"/>
    <property type="project" value="TreeGrafter"/>
</dbReference>
<keyword evidence="6" id="KW-0158">Chromosome</keyword>
<dbReference type="Pfam" id="PF00149">
    <property type="entry name" value="Metallophos"/>
    <property type="match status" value="1"/>
</dbReference>
<comment type="similarity">
    <text evidence="4 18">Belongs to the MRE11/RAD32 family.</text>
</comment>
<dbReference type="GO" id="GO:0030145">
    <property type="term" value="F:manganese ion binding"/>
    <property type="evidence" value="ECO:0007669"/>
    <property type="project" value="InterPro"/>
</dbReference>
<evidence type="ECO:0000256" key="16">
    <source>
        <dbReference type="ARBA" id="ARBA00023254"/>
    </source>
</evidence>
<keyword evidence="12 18" id="KW-0269">Exonuclease</keyword>
<evidence type="ECO:0000256" key="6">
    <source>
        <dbReference type="ARBA" id="ARBA00022454"/>
    </source>
</evidence>
<dbReference type="FunFam" id="3.60.21.10:FF:000011">
    <property type="entry name" value="Double-strand break repair protein"/>
    <property type="match status" value="1"/>
</dbReference>
<feature type="domain" description="Mre11 DNA-binding" evidence="19">
    <location>
        <begin position="268"/>
        <end position="433"/>
    </location>
</feature>
<dbReference type="Proteomes" id="UP000694388">
    <property type="component" value="Unplaced"/>
</dbReference>
<evidence type="ECO:0000256" key="8">
    <source>
        <dbReference type="ARBA" id="ARBA00022723"/>
    </source>
</evidence>
<dbReference type="GO" id="GO:0007095">
    <property type="term" value="P:mitotic G2 DNA damage checkpoint signaling"/>
    <property type="evidence" value="ECO:0007669"/>
    <property type="project" value="TreeGrafter"/>
</dbReference>
<dbReference type="GO" id="GO:0031573">
    <property type="term" value="P:mitotic intra-S DNA damage checkpoint signaling"/>
    <property type="evidence" value="ECO:0007669"/>
    <property type="project" value="TreeGrafter"/>
</dbReference>
<dbReference type="PIRSF" id="PIRSF000882">
    <property type="entry name" value="DSB_repair_MRE11"/>
    <property type="match status" value="1"/>
</dbReference>
<organism evidence="20 21">
    <name type="scientific">Eptatretus burgeri</name>
    <name type="common">Inshore hagfish</name>
    <dbReference type="NCBI Taxonomy" id="7764"/>
    <lineage>
        <taxon>Eukaryota</taxon>
        <taxon>Metazoa</taxon>
        <taxon>Chordata</taxon>
        <taxon>Craniata</taxon>
        <taxon>Vertebrata</taxon>
        <taxon>Cyclostomata</taxon>
        <taxon>Myxini</taxon>
        <taxon>Myxiniformes</taxon>
        <taxon>Myxinidae</taxon>
        <taxon>Eptatretinae</taxon>
        <taxon>Eptatretus</taxon>
    </lineage>
</organism>
<evidence type="ECO:0000256" key="4">
    <source>
        <dbReference type="ARBA" id="ARBA00009028"/>
    </source>
</evidence>
<keyword evidence="7 18" id="KW-0540">Nuclease</keyword>
<dbReference type="GO" id="GO:0035861">
    <property type="term" value="C:site of double-strand break"/>
    <property type="evidence" value="ECO:0007669"/>
    <property type="project" value="TreeGrafter"/>
</dbReference>
<evidence type="ECO:0000256" key="15">
    <source>
        <dbReference type="ARBA" id="ARBA00023242"/>
    </source>
</evidence>
<dbReference type="OMA" id="QNHTGHT"/>
<dbReference type="Gene3D" id="3.60.21.10">
    <property type="match status" value="1"/>
</dbReference>
<protein>
    <recommendedName>
        <fullName evidence="5">Double-strand break repair protein MRE11</fullName>
    </recommendedName>
</protein>
<comment type="cofactor">
    <cofactor evidence="1">
        <name>Mn(2+)</name>
        <dbReference type="ChEBI" id="CHEBI:29035"/>
    </cofactor>
</comment>
<dbReference type="InterPro" id="IPR038487">
    <property type="entry name" value="Mre11_capping_dom"/>
</dbReference>
<evidence type="ECO:0000256" key="10">
    <source>
        <dbReference type="ARBA" id="ARBA00022763"/>
    </source>
</evidence>
<keyword evidence="14 18" id="KW-0464">Manganese</keyword>
<dbReference type="SMART" id="SM01347">
    <property type="entry name" value="Mre11_DNA_bind"/>
    <property type="match status" value="1"/>
</dbReference>
<keyword evidence="13 18" id="KW-0234">DNA repair</keyword>
<dbReference type="InterPro" id="IPR003701">
    <property type="entry name" value="Mre11"/>
</dbReference>
<evidence type="ECO:0000313" key="20">
    <source>
        <dbReference type="Ensembl" id="ENSEBUP00000004774.1"/>
    </source>
</evidence>
<dbReference type="PANTHER" id="PTHR10139:SF1">
    <property type="entry name" value="DOUBLE-STRAND BREAK REPAIR PROTEIN MRE11"/>
    <property type="match status" value="1"/>
</dbReference>
<proteinExistence type="inferred from homology"/>
<evidence type="ECO:0000256" key="9">
    <source>
        <dbReference type="ARBA" id="ARBA00022759"/>
    </source>
</evidence>